<sequence>MRRAWSSTFKLSKRLRNSKGRFSMKKKTFSIASQRTTLKDIKEKAGGGSGGESDSLDDMSGFSVGDVDIADAYQPISLQVVKTKNPFIHGDHSKYITSDIVVASVATDNGAKLNMREAKVEHDTGVNCTVQEDQLVHIQPRFIEGDASKLFYHSFEYPDTNARACIMIRATTPHLFYRLYVKIGSQPTDISYDYRTTIEYADMGPCSEICLAEGTLKSTGQAYIGLRPLEDEVAVS</sequence>
<feature type="non-terminal residue" evidence="1">
    <location>
        <position position="236"/>
    </location>
</feature>
<dbReference type="Proteomes" id="UP000271974">
    <property type="component" value="Unassembled WGS sequence"/>
</dbReference>
<dbReference type="AlphaFoldDB" id="A0A3S1BU35"/>
<evidence type="ECO:0000313" key="2">
    <source>
        <dbReference type="Proteomes" id="UP000271974"/>
    </source>
</evidence>
<keyword evidence="2" id="KW-1185">Reference proteome</keyword>
<accession>A0A3S1BU35</accession>
<comment type="caution">
    <text evidence="1">The sequence shown here is derived from an EMBL/GenBank/DDBJ whole genome shotgun (WGS) entry which is preliminary data.</text>
</comment>
<dbReference type="EMBL" id="RQTK01000787">
    <property type="protein sequence ID" value="RUS74913.1"/>
    <property type="molecule type" value="Genomic_DNA"/>
</dbReference>
<gene>
    <name evidence="1" type="ORF">EGW08_017329</name>
</gene>
<name>A0A3S1BU35_ELYCH</name>
<organism evidence="1 2">
    <name type="scientific">Elysia chlorotica</name>
    <name type="common">Eastern emerald elysia</name>
    <name type="synonym">Sea slug</name>
    <dbReference type="NCBI Taxonomy" id="188477"/>
    <lineage>
        <taxon>Eukaryota</taxon>
        <taxon>Metazoa</taxon>
        <taxon>Spiralia</taxon>
        <taxon>Lophotrochozoa</taxon>
        <taxon>Mollusca</taxon>
        <taxon>Gastropoda</taxon>
        <taxon>Heterobranchia</taxon>
        <taxon>Euthyneura</taxon>
        <taxon>Panpulmonata</taxon>
        <taxon>Sacoglossa</taxon>
        <taxon>Placobranchoidea</taxon>
        <taxon>Plakobranchidae</taxon>
        <taxon>Elysia</taxon>
    </lineage>
</organism>
<proteinExistence type="predicted"/>
<evidence type="ECO:0000313" key="1">
    <source>
        <dbReference type="EMBL" id="RUS74913.1"/>
    </source>
</evidence>
<reference evidence="1 2" key="1">
    <citation type="submission" date="2019-01" db="EMBL/GenBank/DDBJ databases">
        <title>A draft genome assembly of the solar-powered sea slug Elysia chlorotica.</title>
        <authorList>
            <person name="Cai H."/>
            <person name="Li Q."/>
            <person name="Fang X."/>
            <person name="Li J."/>
            <person name="Curtis N.E."/>
            <person name="Altenburger A."/>
            <person name="Shibata T."/>
            <person name="Feng M."/>
            <person name="Maeda T."/>
            <person name="Schwartz J.A."/>
            <person name="Shigenobu S."/>
            <person name="Lundholm N."/>
            <person name="Nishiyama T."/>
            <person name="Yang H."/>
            <person name="Hasebe M."/>
            <person name="Li S."/>
            <person name="Pierce S.K."/>
            <person name="Wang J."/>
        </authorList>
    </citation>
    <scope>NUCLEOTIDE SEQUENCE [LARGE SCALE GENOMIC DNA]</scope>
    <source>
        <strain evidence="1">EC2010</strain>
        <tissue evidence="1">Whole organism of an adult</tissue>
    </source>
</reference>
<protein>
    <submittedName>
        <fullName evidence="1">Uncharacterized protein</fullName>
    </submittedName>
</protein>
<dbReference type="OrthoDB" id="10450328at2759"/>